<feature type="domain" description="DUF835" evidence="2">
    <location>
        <begin position="677"/>
        <end position="809"/>
    </location>
</feature>
<keyword evidence="1" id="KW-0472">Membrane</keyword>
<dbReference type="Pfam" id="PF05763">
    <property type="entry name" value="DUF835"/>
    <property type="match status" value="1"/>
</dbReference>
<feature type="transmembrane region" description="Helical" evidence="1">
    <location>
        <begin position="566"/>
        <end position="588"/>
    </location>
</feature>
<dbReference type="EMBL" id="JAGVSJ010000001">
    <property type="protein sequence ID" value="MBX8631093.1"/>
    <property type="molecule type" value="Genomic_DNA"/>
</dbReference>
<evidence type="ECO:0000313" key="3">
    <source>
        <dbReference type="EMBL" id="MBX8631093.1"/>
    </source>
</evidence>
<comment type="caution">
    <text evidence="4">The sequence shown here is derived from an EMBL/GenBank/DDBJ whole genome shotgun (WGS) entry which is preliminary data.</text>
</comment>
<dbReference type="Proteomes" id="UP000750197">
    <property type="component" value="Unassembled WGS sequence"/>
</dbReference>
<evidence type="ECO:0000259" key="2">
    <source>
        <dbReference type="Pfam" id="PF05763"/>
    </source>
</evidence>
<sequence>MKATQLLWILILSFMLIFSGASLIQNVGMQPALVKASPSGTVQLDNSRNQAVLYLTSSNSSFYSHTWNISNSPVTAKPYSQTSIYLNSIQAESGFVPFVPGYADSATPPKSSLPEPNKTTANGWLTPFPLNTSVPAGRWNIDVSLNETEGTGLTGSIYFGAALFNWNQSTSAFVLLSVQQNRSLNLISNSGNINVNVSVNGSYSHFTSQDHLFVEFFLNVTSFTSSASYTIGINMGGINDSFYTVRYPYFGWLNGTVTPVDSHITIDRTNLSQSFQGAFNVTLAPSGYWVNASMLGYQNFTSEITVRSGVASIMHIVLKKLYAARIEERGLPSGTSWAVSVNGTLRSQMVNYTIMALTNGSYKLSVESVPGFTVTSAPSEFSISGGNVTVEVDFSLTVYRVSFHETGLKQGTRWNVTIGSSNYTTAGSEINASLPNGTYSYRIGIPHGYTTTNSTGNFAVNGSNGTISINFTVQEYRVLFIESGLPASTKWSVTVNGVTKTENSSVIVFYEPAGTYDYAISPISGFSLSNSSGSFTVLSGNVNITISFTHVTKAGSQSLFSEPLNLFYFAVLLIILVQIEILASFLYFRRNRDSAKRPDRGVRQKRGNAAEKPLSQIMEENASGIALSSPSVANGGGAVNSKESDDVLKPEASAAPKKEVPLESMLEYGTSFAFFEEKAERSISLFEVGLKRGLKGLCFTREFPDKLAQRHDLKGAVVMWLSNIGSQNSIRPKDLEKITLQCNEFLAASQSIILIDGLEYLITNNGFISVLKMLQFLRDSTAVNNSVLIISINQHAIKDSEVSLIKREIDRIIE</sequence>
<dbReference type="Proteomes" id="UP000716004">
    <property type="component" value="Unassembled WGS sequence"/>
</dbReference>
<evidence type="ECO:0000256" key="1">
    <source>
        <dbReference type="SAM" id="Phobius"/>
    </source>
</evidence>
<protein>
    <submittedName>
        <fullName evidence="4">DUF835 domain-containing protein</fullName>
    </submittedName>
</protein>
<name>A0A8J7YRM1_9ARCH</name>
<evidence type="ECO:0000313" key="5">
    <source>
        <dbReference type="Proteomes" id="UP000750197"/>
    </source>
</evidence>
<accession>A0A8J7YRM1</accession>
<reference evidence="4" key="1">
    <citation type="submission" date="2021-05" db="EMBL/GenBank/DDBJ databases">
        <title>Genomic insights into ecological role and evolution of a novel Thermoplasmata order Candidatus Sysuiplasmatales.</title>
        <authorList>
            <person name="Yuan Y."/>
        </authorList>
    </citation>
    <scope>NUCLEOTIDE SEQUENCE</scope>
    <source>
        <strain evidence="4">TUT19-bin139</strain>
        <strain evidence="3">YP2-bin.285</strain>
    </source>
</reference>
<keyword evidence="1" id="KW-1133">Transmembrane helix</keyword>
<keyword evidence="1" id="KW-0812">Transmembrane</keyword>
<proteinExistence type="predicted"/>
<organism evidence="4 5">
    <name type="scientific">Candidatus Sysuiplasma superficiale</name>
    <dbReference type="NCBI Taxonomy" id="2823368"/>
    <lineage>
        <taxon>Archaea</taxon>
        <taxon>Methanobacteriati</taxon>
        <taxon>Thermoplasmatota</taxon>
        <taxon>Thermoplasmata</taxon>
        <taxon>Candidatus Sysuiplasmatales</taxon>
        <taxon>Candidatus Sysuiplasmataceae</taxon>
        <taxon>Candidatus Sysuiplasma</taxon>
    </lineage>
</organism>
<dbReference type="AlphaFoldDB" id="A0A8J7YRM1"/>
<dbReference type="EMBL" id="JAHEAC010000029">
    <property type="protein sequence ID" value="MBX8643936.1"/>
    <property type="molecule type" value="Genomic_DNA"/>
</dbReference>
<gene>
    <name evidence="3" type="ORF">J9259_01015</name>
    <name evidence="4" type="ORF">KIY12_04345</name>
</gene>
<dbReference type="InterPro" id="IPR008553">
    <property type="entry name" value="DUF835"/>
</dbReference>
<evidence type="ECO:0000313" key="4">
    <source>
        <dbReference type="EMBL" id="MBX8643936.1"/>
    </source>
</evidence>